<organism evidence="8 9">
    <name type="scientific">Mesonia ostreae</name>
    <dbReference type="NCBI Taxonomy" id="861110"/>
    <lineage>
        <taxon>Bacteria</taxon>
        <taxon>Pseudomonadati</taxon>
        <taxon>Bacteroidota</taxon>
        <taxon>Flavobacteriia</taxon>
        <taxon>Flavobacteriales</taxon>
        <taxon>Flavobacteriaceae</taxon>
        <taxon>Mesonia</taxon>
    </lineage>
</organism>
<dbReference type="InterPro" id="IPR014710">
    <property type="entry name" value="RmlC-like_jellyroll"/>
</dbReference>
<evidence type="ECO:0000256" key="7">
    <source>
        <dbReference type="ARBA" id="ARBA00033311"/>
    </source>
</evidence>
<gene>
    <name evidence="8" type="ORF">RLT85_05265</name>
</gene>
<dbReference type="RefSeq" id="WP_311400990.1">
    <property type="nucleotide sequence ID" value="NZ_JAVRBG010000004.1"/>
</dbReference>
<dbReference type="Proteomes" id="UP001182991">
    <property type="component" value="Unassembled WGS sequence"/>
</dbReference>
<accession>A0ABU2KH55</accession>
<evidence type="ECO:0000256" key="4">
    <source>
        <dbReference type="ARBA" id="ARBA00019595"/>
    </source>
</evidence>
<comment type="caution">
    <text evidence="8">The sequence shown here is derived from an EMBL/GenBank/DDBJ whole genome shotgun (WGS) entry which is preliminary data.</text>
</comment>
<comment type="catalytic activity">
    <reaction evidence="1">
        <text>dTDP-4-dehydro-6-deoxy-alpha-D-glucose = dTDP-4-dehydro-beta-L-rhamnose</text>
        <dbReference type="Rhea" id="RHEA:16969"/>
        <dbReference type="ChEBI" id="CHEBI:57649"/>
        <dbReference type="ChEBI" id="CHEBI:62830"/>
        <dbReference type="EC" id="5.1.3.13"/>
    </reaction>
</comment>
<evidence type="ECO:0000256" key="2">
    <source>
        <dbReference type="ARBA" id="ARBA00001997"/>
    </source>
</evidence>
<sequence>MDNKKLQLIKGNEHTDHRGTLCFINDFNMSSIKRMYTITHPSTSIVRAWQAHKMESKYFKCIKGRFLIAAVAIDNWENPSKKLQAKTFMLDAKNTEVLQIPAGYANGFKALDADAQLLVFSDKGLESAKNDQFRFDENLWMNWKEYIN</sequence>
<keyword evidence="9" id="KW-1185">Reference proteome</keyword>
<proteinExistence type="predicted"/>
<dbReference type="InterPro" id="IPR011051">
    <property type="entry name" value="RmlC_Cupin_sf"/>
</dbReference>
<reference evidence="9" key="1">
    <citation type="submission" date="2023-07" db="EMBL/GenBank/DDBJ databases">
        <title>Isolating and identifying novel microbial strains from the Mariana Trench.</title>
        <authorList>
            <person name="Fu H."/>
        </authorList>
    </citation>
    <scope>NUCLEOTIDE SEQUENCE [LARGE SCALE GENOMIC DNA]</scope>
    <source>
        <strain evidence="9">T-y2</strain>
    </source>
</reference>
<evidence type="ECO:0000256" key="1">
    <source>
        <dbReference type="ARBA" id="ARBA00001298"/>
    </source>
</evidence>
<name>A0ABU2KH55_9FLAO</name>
<dbReference type="SUPFAM" id="SSF51182">
    <property type="entry name" value="RmlC-like cupins"/>
    <property type="match status" value="1"/>
</dbReference>
<dbReference type="EC" id="5.1.3.13" evidence="3"/>
<evidence type="ECO:0000256" key="5">
    <source>
        <dbReference type="ARBA" id="ARBA00029758"/>
    </source>
</evidence>
<evidence type="ECO:0000313" key="8">
    <source>
        <dbReference type="EMBL" id="MDT0294036.1"/>
    </source>
</evidence>
<comment type="function">
    <text evidence="2">Catalyzes the epimerization of the C3' and C5'positions of dTDP-6-deoxy-D-xylo-4-hexulose, forming dTDP-6-deoxy-L-lyxo-4-hexulose.</text>
</comment>
<dbReference type="InterPro" id="IPR000888">
    <property type="entry name" value="RmlC-like"/>
</dbReference>
<protein>
    <recommendedName>
        <fullName evidence="4">dTDP-4-dehydrorhamnose 3,5-epimerase</fullName>
        <ecNumber evidence="3">5.1.3.13</ecNumber>
    </recommendedName>
    <alternativeName>
        <fullName evidence="6">Thymidine diphospho-4-keto-rhamnose 3,5-epimerase</fullName>
    </alternativeName>
    <alternativeName>
        <fullName evidence="5">dTDP-4-keto-6-deoxyglucose 3,5-epimerase</fullName>
    </alternativeName>
    <alternativeName>
        <fullName evidence="7">dTDP-6-deoxy-D-xylo-4-hexulose 3,5-epimerase</fullName>
    </alternativeName>
</protein>
<evidence type="ECO:0000313" key="9">
    <source>
        <dbReference type="Proteomes" id="UP001182991"/>
    </source>
</evidence>
<dbReference type="Gene3D" id="2.60.120.10">
    <property type="entry name" value="Jelly Rolls"/>
    <property type="match status" value="1"/>
</dbReference>
<dbReference type="EMBL" id="JAVRBG010000004">
    <property type="protein sequence ID" value="MDT0294036.1"/>
    <property type="molecule type" value="Genomic_DNA"/>
</dbReference>
<evidence type="ECO:0000256" key="6">
    <source>
        <dbReference type="ARBA" id="ARBA00031424"/>
    </source>
</evidence>
<evidence type="ECO:0000256" key="3">
    <source>
        <dbReference type="ARBA" id="ARBA00012098"/>
    </source>
</evidence>
<dbReference type="Pfam" id="PF00908">
    <property type="entry name" value="dTDP_sugar_isom"/>
    <property type="match status" value="1"/>
</dbReference>